<name>A0ABT4CNP6_9CLOT</name>
<gene>
    <name evidence="2" type="ORF">OXH55_08555</name>
</gene>
<evidence type="ECO:0000313" key="3">
    <source>
        <dbReference type="Proteomes" id="UP001079657"/>
    </source>
</evidence>
<protein>
    <submittedName>
        <fullName evidence="2">Uncharacterized protein</fullName>
    </submittedName>
</protein>
<evidence type="ECO:0000313" key="2">
    <source>
        <dbReference type="EMBL" id="MCY6370680.1"/>
    </source>
</evidence>
<organism evidence="2 3">
    <name type="scientific">Clostridium ganghwense</name>
    <dbReference type="NCBI Taxonomy" id="312089"/>
    <lineage>
        <taxon>Bacteria</taxon>
        <taxon>Bacillati</taxon>
        <taxon>Bacillota</taxon>
        <taxon>Clostridia</taxon>
        <taxon>Eubacteriales</taxon>
        <taxon>Clostridiaceae</taxon>
        <taxon>Clostridium</taxon>
    </lineage>
</organism>
<comment type="caution">
    <text evidence="2">The sequence shown here is derived from an EMBL/GenBank/DDBJ whole genome shotgun (WGS) entry which is preliminary data.</text>
</comment>
<dbReference type="EMBL" id="JAPQES010000002">
    <property type="protein sequence ID" value="MCY6370680.1"/>
    <property type="molecule type" value="Genomic_DNA"/>
</dbReference>
<feature type="transmembrane region" description="Helical" evidence="1">
    <location>
        <begin position="43"/>
        <end position="61"/>
    </location>
</feature>
<evidence type="ECO:0000256" key="1">
    <source>
        <dbReference type="SAM" id="Phobius"/>
    </source>
</evidence>
<proteinExistence type="predicted"/>
<dbReference type="Proteomes" id="UP001079657">
    <property type="component" value="Unassembled WGS sequence"/>
</dbReference>
<reference evidence="2" key="1">
    <citation type="submission" date="2022-12" db="EMBL/GenBank/DDBJ databases">
        <authorList>
            <person name="Wang J."/>
        </authorList>
    </citation>
    <scope>NUCLEOTIDE SEQUENCE</scope>
    <source>
        <strain evidence="2">HY-42-06</strain>
    </source>
</reference>
<keyword evidence="1" id="KW-0812">Transmembrane</keyword>
<dbReference type="RefSeq" id="WP_268049470.1">
    <property type="nucleotide sequence ID" value="NZ_JAPQES010000002.1"/>
</dbReference>
<feature type="transmembrane region" description="Helical" evidence="1">
    <location>
        <begin position="6"/>
        <end position="22"/>
    </location>
</feature>
<keyword evidence="1" id="KW-1133">Transmembrane helix</keyword>
<keyword evidence="1" id="KW-0472">Membrane</keyword>
<accession>A0ABT4CNP6</accession>
<keyword evidence="3" id="KW-1185">Reference proteome</keyword>
<sequence length="221" mass="26217">MKHRSFILLIILFVLSSIIGRVRKIKREDKAIAIALRECNYNIIIPVIILFLLGFVSFARFSEDFKQAYWLLVPKYISQRKQLFFHYDDLISLANMFKKNEMYSEAMTVNNFAGHGLNQFYDGIVRVLIGIVGLVRIFDKDIICKDGIYTNNGDYKWKNIKSYEWGELESKQNRKENLEYYCLEFEVYSPLIKKVFKYEEIKQINMKISVNDKEKVEEVKT</sequence>